<dbReference type="OrthoDB" id="333383at2"/>
<reference evidence="2 3" key="1">
    <citation type="submission" date="2018-08" db="EMBL/GenBank/DDBJ databases">
        <title>Henriciella mobilis sp. nov., isolated from seawater.</title>
        <authorList>
            <person name="Cheng H."/>
            <person name="Wu Y.-H."/>
            <person name="Xu X.-W."/>
            <person name="Guo L.-L."/>
        </authorList>
    </citation>
    <scope>NUCLEOTIDE SEQUENCE [LARGE SCALE GENOMIC DNA]</scope>
    <source>
        <strain evidence="2 3">CCUG66934</strain>
    </source>
</reference>
<feature type="domain" description="SnoaL-like" evidence="1">
    <location>
        <begin position="9"/>
        <end position="106"/>
    </location>
</feature>
<name>A0A399R3Y0_9PROT</name>
<dbReference type="InterPro" id="IPR032710">
    <property type="entry name" value="NTF2-like_dom_sf"/>
</dbReference>
<dbReference type="EMBL" id="QWGB01000004">
    <property type="protein sequence ID" value="RIJ25950.1"/>
    <property type="molecule type" value="Genomic_DNA"/>
</dbReference>
<evidence type="ECO:0000313" key="3">
    <source>
        <dbReference type="Proteomes" id="UP000265431"/>
    </source>
</evidence>
<dbReference type="Proteomes" id="UP000265431">
    <property type="component" value="Unassembled WGS sequence"/>
</dbReference>
<evidence type="ECO:0000259" key="1">
    <source>
        <dbReference type="Pfam" id="PF12680"/>
    </source>
</evidence>
<keyword evidence="3" id="KW-1185">Reference proteome</keyword>
<proteinExistence type="predicted"/>
<dbReference type="RefSeq" id="WP_119378299.1">
    <property type="nucleotide sequence ID" value="NZ_QWGB01000004.1"/>
</dbReference>
<dbReference type="Pfam" id="PF12680">
    <property type="entry name" value="SnoaL_2"/>
    <property type="match status" value="1"/>
</dbReference>
<dbReference type="SUPFAM" id="SSF54427">
    <property type="entry name" value="NTF2-like"/>
    <property type="match status" value="1"/>
</dbReference>
<accession>A0A399R3Y0</accession>
<organism evidence="2 3">
    <name type="scientific">Henriciella barbarensis</name>
    <dbReference type="NCBI Taxonomy" id="86342"/>
    <lineage>
        <taxon>Bacteria</taxon>
        <taxon>Pseudomonadati</taxon>
        <taxon>Pseudomonadota</taxon>
        <taxon>Alphaproteobacteria</taxon>
        <taxon>Hyphomonadales</taxon>
        <taxon>Hyphomonadaceae</taxon>
        <taxon>Henriciella</taxon>
    </lineage>
</organism>
<dbReference type="InterPro" id="IPR037401">
    <property type="entry name" value="SnoaL-like"/>
</dbReference>
<comment type="caution">
    <text evidence="2">The sequence shown here is derived from an EMBL/GenBank/DDBJ whole genome shotgun (WGS) entry which is preliminary data.</text>
</comment>
<protein>
    <submittedName>
        <fullName evidence="2">Nuclear transport factor 2 family protein</fullName>
    </submittedName>
</protein>
<dbReference type="CDD" id="cd00531">
    <property type="entry name" value="NTF2_like"/>
    <property type="match status" value="1"/>
</dbReference>
<evidence type="ECO:0000313" key="2">
    <source>
        <dbReference type="EMBL" id="RIJ25950.1"/>
    </source>
</evidence>
<dbReference type="Gene3D" id="3.10.450.50">
    <property type="match status" value="1"/>
</dbReference>
<gene>
    <name evidence="2" type="ORF">D1224_02195</name>
</gene>
<sequence>MDIERFNADWLQAWTDKDVDRLVSFYSADTVYKDPQVPHGVEGREALKAYLQTLFSSTPPMTYLPELVWAIQGGFCGRWYCDIGEGGKEGKIRGFDLVLIENSLIKHNEVYVHPLSETANA</sequence>
<dbReference type="AlphaFoldDB" id="A0A399R3Y0"/>